<dbReference type="PANTHER" id="PTHR10281">
    <property type="entry name" value="MEMBRANE-ASSOCIATED PROGESTERONE RECEPTOR COMPONENT-RELATED"/>
    <property type="match status" value="1"/>
</dbReference>
<dbReference type="AlphaFoldDB" id="A0A8J5XWE3"/>
<protein>
    <recommendedName>
        <fullName evidence="3">Cytochrome b5 heme-binding domain-containing protein</fullName>
    </recommendedName>
</protein>
<keyword evidence="2" id="KW-1185">Reference proteome</keyword>
<gene>
    <name evidence="1" type="ORF">KFE25_006197</name>
</gene>
<dbReference type="SUPFAM" id="SSF55856">
    <property type="entry name" value="Cytochrome b5-like heme/steroid binding domain"/>
    <property type="match status" value="1"/>
</dbReference>
<dbReference type="GO" id="GO:0016020">
    <property type="term" value="C:membrane"/>
    <property type="evidence" value="ECO:0007669"/>
    <property type="project" value="TreeGrafter"/>
</dbReference>
<dbReference type="GO" id="GO:0012505">
    <property type="term" value="C:endomembrane system"/>
    <property type="evidence" value="ECO:0007669"/>
    <property type="project" value="TreeGrafter"/>
</dbReference>
<evidence type="ECO:0008006" key="3">
    <source>
        <dbReference type="Google" id="ProtNLM"/>
    </source>
</evidence>
<dbReference type="InterPro" id="IPR036400">
    <property type="entry name" value="Cyt_B5-like_heme/steroid_sf"/>
</dbReference>
<proteinExistence type="predicted"/>
<dbReference type="InterPro" id="IPR050577">
    <property type="entry name" value="MAPR/NEUFC/NENF-like"/>
</dbReference>
<dbReference type="InterPro" id="IPR006311">
    <property type="entry name" value="TAT_signal"/>
</dbReference>
<dbReference type="Proteomes" id="UP000751190">
    <property type="component" value="Unassembled WGS sequence"/>
</dbReference>
<dbReference type="PANTHER" id="PTHR10281:SF76">
    <property type="entry name" value="CALCUTTA CUP-RELATED"/>
    <property type="match status" value="1"/>
</dbReference>
<dbReference type="Gene3D" id="3.10.120.10">
    <property type="entry name" value="Cytochrome b5-like heme/steroid binding domain"/>
    <property type="match status" value="1"/>
</dbReference>
<organism evidence="1 2">
    <name type="scientific">Diacronema lutheri</name>
    <name type="common">Unicellular marine alga</name>
    <name type="synonym">Monochrysis lutheri</name>
    <dbReference type="NCBI Taxonomy" id="2081491"/>
    <lineage>
        <taxon>Eukaryota</taxon>
        <taxon>Haptista</taxon>
        <taxon>Haptophyta</taxon>
        <taxon>Pavlovophyceae</taxon>
        <taxon>Pavlovales</taxon>
        <taxon>Pavlovaceae</taxon>
        <taxon>Diacronema</taxon>
    </lineage>
</organism>
<sequence>MARPDRTVPRRDALIAVAIVAASAVLVLPDDALSDASAAFNFYVMRLFRDVARHRARRRLADGADRALAIRLLFGIEPELARPDESSALALDEGQLAAMGGAAEGNVAGASLLLGVQGRVYDVAAGERFYARGRAYHAFTGRDASALLCTGCVTMRCLIRSVRRASAALALGGARAARASSTCAREAQRWLEFFESHDKYPFVGVVPAQRALARALSPVAAEPDADADGAAARTAAAFVRLGVHALLGPRVPTRSRELLVELSLSLDERVGVHDAPVHVAVAAGSSAQLVMPVDAVVTPEREMEARDDLRDALIDAEAGADDDEMAGVRAVAHLLELADAERAADAAASGVQSEGPITRAERARRLAARLGRVGAEFERSGRGHQNRRFRPR</sequence>
<name>A0A8J5XWE3_DIALT</name>
<evidence type="ECO:0000313" key="2">
    <source>
        <dbReference type="Proteomes" id="UP000751190"/>
    </source>
</evidence>
<accession>A0A8J5XWE3</accession>
<evidence type="ECO:0000313" key="1">
    <source>
        <dbReference type="EMBL" id="KAG8469742.1"/>
    </source>
</evidence>
<dbReference type="PROSITE" id="PS51318">
    <property type="entry name" value="TAT"/>
    <property type="match status" value="1"/>
</dbReference>
<dbReference type="OrthoDB" id="547796at2759"/>
<comment type="caution">
    <text evidence="1">The sequence shown here is derived from an EMBL/GenBank/DDBJ whole genome shotgun (WGS) entry which is preliminary data.</text>
</comment>
<dbReference type="EMBL" id="JAGTXO010000002">
    <property type="protein sequence ID" value="KAG8469742.1"/>
    <property type="molecule type" value="Genomic_DNA"/>
</dbReference>
<reference evidence="1" key="1">
    <citation type="submission" date="2021-05" db="EMBL/GenBank/DDBJ databases">
        <title>The genome of the haptophyte Pavlova lutheri (Diacronema luteri, Pavlovales) - a model for lipid biosynthesis in eukaryotic algae.</title>
        <authorList>
            <person name="Hulatt C.J."/>
            <person name="Posewitz M.C."/>
        </authorList>
    </citation>
    <scope>NUCLEOTIDE SEQUENCE</scope>
    <source>
        <strain evidence="1">NIVA-4/92</strain>
    </source>
</reference>